<name>A0A9N9BH97_9GLOM</name>
<proteinExistence type="predicted"/>
<organism evidence="1 2">
    <name type="scientific">Paraglomus occultum</name>
    <dbReference type="NCBI Taxonomy" id="144539"/>
    <lineage>
        <taxon>Eukaryota</taxon>
        <taxon>Fungi</taxon>
        <taxon>Fungi incertae sedis</taxon>
        <taxon>Mucoromycota</taxon>
        <taxon>Glomeromycotina</taxon>
        <taxon>Glomeromycetes</taxon>
        <taxon>Paraglomerales</taxon>
        <taxon>Paraglomeraceae</taxon>
        <taxon>Paraglomus</taxon>
    </lineage>
</organism>
<reference evidence="1" key="1">
    <citation type="submission" date="2021-06" db="EMBL/GenBank/DDBJ databases">
        <authorList>
            <person name="Kallberg Y."/>
            <person name="Tangrot J."/>
            <person name="Rosling A."/>
        </authorList>
    </citation>
    <scope>NUCLEOTIDE SEQUENCE</scope>
    <source>
        <strain evidence="1">IA702</strain>
    </source>
</reference>
<evidence type="ECO:0000313" key="2">
    <source>
        <dbReference type="Proteomes" id="UP000789572"/>
    </source>
</evidence>
<dbReference type="OrthoDB" id="2392324at2759"/>
<accession>A0A9N9BH97</accession>
<gene>
    <name evidence="1" type="ORF">POCULU_LOCUS5679</name>
</gene>
<protein>
    <submittedName>
        <fullName evidence="1">1333_t:CDS:1</fullName>
    </submittedName>
</protein>
<keyword evidence="2" id="KW-1185">Reference proteome</keyword>
<sequence>MWVRHSRHTDAVKVLVPYSADVADMKKVVKRELAPAIDQESLGQVLLLSTKLGRLKPDMKIKKVAGREKILIVFVDNVASRLHLKMLTSDQVPIQVNNPFCLKTDDAYIAVAKVLAGDYSHKDIKMLKKNLCESSVESWS</sequence>
<comment type="caution">
    <text evidence="1">The sequence shown here is derived from an EMBL/GenBank/DDBJ whole genome shotgun (WGS) entry which is preliminary data.</text>
</comment>
<dbReference type="AlphaFoldDB" id="A0A9N9BH97"/>
<dbReference type="Proteomes" id="UP000789572">
    <property type="component" value="Unassembled WGS sequence"/>
</dbReference>
<evidence type="ECO:0000313" key="1">
    <source>
        <dbReference type="EMBL" id="CAG8564536.1"/>
    </source>
</evidence>
<dbReference type="EMBL" id="CAJVPJ010000906">
    <property type="protein sequence ID" value="CAG8564536.1"/>
    <property type="molecule type" value="Genomic_DNA"/>
</dbReference>